<dbReference type="InterPro" id="IPR005583">
    <property type="entry name" value="YaaA"/>
</dbReference>
<dbReference type="HAMAP" id="MF_00652">
    <property type="entry name" value="UPF0246"/>
    <property type="match status" value="1"/>
</dbReference>
<dbReference type="Pfam" id="PF03883">
    <property type="entry name" value="H2O2_YaaD"/>
    <property type="match status" value="1"/>
</dbReference>
<evidence type="ECO:0000313" key="2">
    <source>
        <dbReference type="EMBL" id="SJZ73836.1"/>
    </source>
</evidence>
<dbReference type="GO" id="GO:0033194">
    <property type="term" value="P:response to hydroperoxide"/>
    <property type="evidence" value="ECO:0007669"/>
    <property type="project" value="TreeGrafter"/>
</dbReference>
<proteinExistence type="inferred from homology"/>
<dbReference type="PANTHER" id="PTHR30283:SF4">
    <property type="entry name" value="PEROXIDE STRESS RESISTANCE PROTEIN YAAA"/>
    <property type="match status" value="1"/>
</dbReference>
<dbReference type="AlphaFoldDB" id="A0A1T4N3Z3"/>
<dbReference type="Proteomes" id="UP000189956">
    <property type="component" value="Unassembled WGS sequence"/>
</dbReference>
<accession>A0A1T4N3Z3</accession>
<sequence length="252" mass="28658">MLILLSPAKLMRSVSVTPIEMTAPRFEETAERFAFEMSGKNIATLAHELKLAPKLAEEVHSVFQAFAQAPKTPAFIAYDGIVFKNLSPETLTEEERARVIAQLRICSFFYGLLKPSDAVRTYRMEGDVRLDATDGSTVFAYWREKLTDILIEEVKAQGGTLLFLASEEMKQLFDWKRVQKMVRVVHPLFKVRKDGKVKQIVVYTKMMRGQMCRHAIVHKMMGTDAEMRAYADVVGASELQVSKDGLTYTYIF</sequence>
<dbReference type="GO" id="GO:0005829">
    <property type="term" value="C:cytosol"/>
    <property type="evidence" value="ECO:0007669"/>
    <property type="project" value="TreeGrafter"/>
</dbReference>
<dbReference type="PANTHER" id="PTHR30283">
    <property type="entry name" value="PEROXIDE STRESS RESPONSE PROTEIN YAAA"/>
    <property type="match status" value="1"/>
</dbReference>
<name>A0A1T4N3Z3_PORCN</name>
<organism evidence="2 3">
    <name type="scientific">Porphyromonas cangingivalis</name>
    <dbReference type="NCBI Taxonomy" id="36874"/>
    <lineage>
        <taxon>Bacteria</taxon>
        <taxon>Pseudomonadati</taxon>
        <taxon>Bacteroidota</taxon>
        <taxon>Bacteroidia</taxon>
        <taxon>Bacteroidales</taxon>
        <taxon>Porphyromonadaceae</taxon>
        <taxon>Porphyromonas</taxon>
    </lineage>
</organism>
<reference evidence="2 3" key="1">
    <citation type="submission" date="2017-02" db="EMBL/GenBank/DDBJ databases">
        <authorList>
            <person name="Peterson S.W."/>
        </authorList>
    </citation>
    <scope>NUCLEOTIDE SEQUENCE [LARGE SCALE GENOMIC DNA]</scope>
    <source>
        <strain evidence="2 3">ATCC 700135</strain>
    </source>
</reference>
<comment type="similarity">
    <text evidence="1">Belongs to the UPF0246 family.</text>
</comment>
<evidence type="ECO:0000256" key="1">
    <source>
        <dbReference type="HAMAP-Rule" id="MF_00652"/>
    </source>
</evidence>
<gene>
    <name evidence="2" type="ORF">SAMN02745205_01771</name>
</gene>
<dbReference type="RefSeq" id="WP_025838303.1">
    <property type="nucleotide sequence ID" value="NZ_LR134506.1"/>
</dbReference>
<dbReference type="EMBL" id="FUWL01000017">
    <property type="protein sequence ID" value="SJZ73836.1"/>
    <property type="molecule type" value="Genomic_DNA"/>
</dbReference>
<evidence type="ECO:0000313" key="3">
    <source>
        <dbReference type="Proteomes" id="UP000189956"/>
    </source>
</evidence>
<protein>
    <recommendedName>
        <fullName evidence="1">UPF0246 protein SAMN02745205_01771</fullName>
    </recommendedName>
</protein>